<proteinExistence type="predicted"/>
<name>A0A654MD26_9ARCH</name>
<keyword evidence="2" id="KW-1185">Reference proteome</keyword>
<evidence type="ECO:0000313" key="2">
    <source>
        <dbReference type="Proteomes" id="UP000058925"/>
    </source>
</evidence>
<accession>A0A654MD26</accession>
<dbReference type="KEGG" id="taa:NMY3_03197"/>
<dbReference type="AlphaFoldDB" id="A0A654MD26"/>
<dbReference type="Proteomes" id="UP000058925">
    <property type="component" value="Chromosome"/>
</dbReference>
<dbReference type="EMBL" id="CP012850">
    <property type="protein sequence ID" value="ALI37382.1"/>
    <property type="molecule type" value="Genomic_DNA"/>
</dbReference>
<organism evidence="1 2">
    <name type="scientific">Candidatus Nitrosocosmicus oleophilus</name>
    <dbReference type="NCBI Taxonomy" id="1353260"/>
    <lineage>
        <taxon>Archaea</taxon>
        <taxon>Nitrososphaerota</taxon>
        <taxon>Nitrososphaeria</taxon>
        <taxon>Nitrososphaerales</taxon>
        <taxon>Nitrososphaeraceae</taxon>
        <taxon>Candidatus Nitrosocosmicus</taxon>
    </lineage>
</organism>
<protein>
    <submittedName>
        <fullName evidence="1">Uncharacterized protein</fullName>
    </submittedName>
</protein>
<reference evidence="2" key="1">
    <citation type="submission" date="2015-10" db="EMBL/GenBank/DDBJ databases">
        <title>Niche specialization of a soil ammonia-oxidizing archaeon, Candidatus Nitrosocosmicus oleophilus.</title>
        <authorList>
            <person name="Jung M.-Y."/>
            <person name="Rhee S.-K."/>
        </authorList>
    </citation>
    <scope>NUCLEOTIDE SEQUENCE [LARGE SCALE GENOMIC DNA]</scope>
    <source>
        <strain evidence="2">MY3</strain>
    </source>
</reference>
<evidence type="ECO:0000313" key="1">
    <source>
        <dbReference type="EMBL" id="ALI37382.1"/>
    </source>
</evidence>
<sequence length="98" mass="11765">MDSVLAAYKHLNQLQLVTSILRLKQLFYIMRTLEFTKNNYPIERNQSLAYLAPWSNKFLHKKCNNLKMPQIQITLPMKFTVTKELVMLWQIQQEQDSY</sequence>
<gene>
    <name evidence="1" type="ORF">NMY3_03197</name>
</gene>